<evidence type="ECO:0000313" key="8">
    <source>
        <dbReference type="Proteomes" id="UP000191663"/>
    </source>
</evidence>
<dbReference type="PANTHER" id="PTHR30093">
    <property type="entry name" value="GENERAL SECRETION PATHWAY PROTEIN G"/>
    <property type="match status" value="1"/>
</dbReference>
<evidence type="ECO:0000256" key="1">
    <source>
        <dbReference type="ARBA" id="ARBA00004167"/>
    </source>
</evidence>
<dbReference type="AlphaFoldDB" id="A0A1V4QHU6"/>
<dbReference type="InterPro" id="IPR012902">
    <property type="entry name" value="N_methyl_site"/>
</dbReference>
<dbReference type="Proteomes" id="UP000191663">
    <property type="component" value="Unassembled WGS sequence"/>
</dbReference>
<keyword evidence="5 6" id="KW-0472">Membrane</keyword>
<dbReference type="EMBL" id="MUKB01000024">
    <property type="protein sequence ID" value="OPX18306.1"/>
    <property type="molecule type" value="Genomic_DNA"/>
</dbReference>
<name>A0A1V4QHU6_UNCW3</name>
<keyword evidence="3 6" id="KW-0812">Transmembrane</keyword>
<evidence type="ECO:0000256" key="5">
    <source>
        <dbReference type="ARBA" id="ARBA00023136"/>
    </source>
</evidence>
<evidence type="ECO:0000256" key="6">
    <source>
        <dbReference type="SAM" id="Phobius"/>
    </source>
</evidence>
<organism evidence="7 8">
    <name type="scientific">candidate division WOR-3 bacterium 4484_100</name>
    <dbReference type="NCBI Taxonomy" id="1936077"/>
    <lineage>
        <taxon>Bacteria</taxon>
        <taxon>Bacteria division WOR-3</taxon>
    </lineage>
</organism>
<sequence length="180" mass="19130">MKEKGFTLIEIMVVIVIIGILSALAIPNYQALKTRAKEASVKSNMHTLQMSVEDFCVRCVGLYPGDLNTTIIEANPAYTGSEPNICVADAYTPPYGNLSILPDAVKNPFSSNYDALKDGLPDLSTDQPGTVGYQASNTLGDDPLSGNPWHEAPTGSAIMYRIAGLGAKGIILIVSQVGIK</sequence>
<dbReference type="Pfam" id="PF07963">
    <property type="entry name" value="N_methyl"/>
    <property type="match status" value="1"/>
</dbReference>
<evidence type="ECO:0000256" key="3">
    <source>
        <dbReference type="ARBA" id="ARBA00022692"/>
    </source>
</evidence>
<keyword evidence="2" id="KW-0488">Methylation</keyword>
<reference evidence="8" key="1">
    <citation type="submission" date="2017-01" db="EMBL/GenBank/DDBJ databases">
        <title>Novel pathways for hydrocarbon cycling and metabolic interdependencies in hydrothermal sediment communities.</title>
        <authorList>
            <person name="Dombrowski N."/>
            <person name="Seitz K."/>
            <person name="Teske A."/>
            <person name="Baker B."/>
        </authorList>
    </citation>
    <scope>NUCLEOTIDE SEQUENCE [LARGE SCALE GENOMIC DNA]</scope>
</reference>
<comment type="caution">
    <text evidence="7">The sequence shown here is derived from an EMBL/GenBank/DDBJ whole genome shotgun (WGS) entry which is preliminary data.</text>
</comment>
<dbReference type="InterPro" id="IPR045584">
    <property type="entry name" value="Pilin-like"/>
</dbReference>
<dbReference type="Gene3D" id="3.30.700.10">
    <property type="entry name" value="Glycoprotein, Type 4 Pilin"/>
    <property type="match status" value="1"/>
</dbReference>
<accession>A0A1V4QHU6</accession>
<dbReference type="PROSITE" id="PS00409">
    <property type="entry name" value="PROKAR_NTER_METHYL"/>
    <property type="match status" value="1"/>
</dbReference>
<evidence type="ECO:0000313" key="7">
    <source>
        <dbReference type="EMBL" id="OPX18306.1"/>
    </source>
</evidence>
<comment type="subcellular location">
    <subcellularLocation>
        <location evidence="1">Membrane</location>
        <topology evidence="1">Single-pass membrane protein</topology>
    </subcellularLocation>
</comment>
<evidence type="ECO:0000256" key="4">
    <source>
        <dbReference type="ARBA" id="ARBA00022989"/>
    </source>
</evidence>
<dbReference type="GO" id="GO:0016020">
    <property type="term" value="C:membrane"/>
    <property type="evidence" value="ECO:0007669"/>
    <property type="project" value="UniProtKB-SubCell"/>
</dbReference>
<evidence type="ECO:0008006" key="9">
    <source>
        <dbReference type="Google" id="ProtNLM"/>
    </source>
</evidence>
<feature type="transmembrane region" description="Helical" evidence="6">
    <location>
        <begin position="6"/>
        <end position="26"/>
    </location>
</feature>
<dbReference type="SUPFAM" id="SSF54523">
    <property type="entry name" value="Pili subunits"/>
    <property type="match status" value="1"/>
</dbReference>
<keyword evidence="4 6" id="KW-1133">Transmembrane helix</keyword>
<dbReference type="PANTHER" id="PTHR30093:SF44">
    <property type="entry name" value="TYPE II SECRETION SYSTEM CORE PROTEIN G"/>
    <property type="match status" value="1"/>
</dbReference>
<evidence type="ECO:0000256" key="2">
    <source>
        <dbReference type="ARBA" id="ARBA00022481"/>
    </source>
</evidence>
<gene>
    <name evidence="7" type="ORF">BXT86_01825</name>
</gene>
<proteinExistence type="predicted"/>
<protein>
    <recommendedName>
        <fullName evidence="9">Type II secretion system protein GspG C-terminal domain-containing protein</fullName>
    </recommendedName>
</protein>
<dbReference type="NCBIfam" id="TIGR02532">
    <property type="entry name" value="IV_pilin_GFxxxE"/>
    <property type="match status" value="1"/>
</dbReference>